<sequence length="42" mass="5288">MLSRRFWRINIYYYSTNAPICQRILVILKKRKFSYDVFCFFS</sequence>
<name>U2KEN5_9FIRM</name>
<accession>U2KEN5</accession>
<comment type="caution">
    <text evidence="1">The sequence shown here is derived from an EMBL/GenBank/DDBJ whole genome shotgun (WGS) entry which is preliminary data.</text>
</comment>
<evidence type="ECO:0000313" key="1">
    <source>
        <dbReference type="EMBL" id="ERJ90727.1"/>
    </source>
</evidence>
<reference evidence="1 2" key="1">
    <citation type="submission" date="2013-07" db="EMBL/GenBank/DDBJ databases">
        <authorList>
            <person name="Weinstock G."/>
            <person name="Sodergren E."/>
            <person name="Wylie T."/>
            <person name="Fulton L."/>
            <person name="Fulton R."/>
            <person name="Fronick C."/>
            <person name="O'Laughlin M."/>
            <person name="Godfrey J."/>
            <person name="Miner T."/>
            <person name="Herter B."/>
            <person name="Appelbaum E."/>
            <person name="Cordes M."/>
            <person name="Lek S."/>
            <person name="Wollam A."/>
            <person name="Pepin K.H."/>
            <person name="Palsikar V.B."/>
            <person name="Mitreva M."/>
            <person name="Wilson R.K."/>
        </authorList>
    </citation>
    <scope>NUCLEOTIDE SEQUENCE [LARGE SCALE GENOMIC DNA]</scope>
    <source>
        <strain evidence="1 2">ATCC 27760</strain>
    </source>
</reference>
<keyword evidence="2" id="KW-1185">Reference proteome</keyword>
<dbReference type="EMBL" id="AWVF01000350">
    <property type="protein sequence ID" value="ERJ90727.1"/>
    <property type="molecule type" value="Genomic_DNA"/>
</dbReference>
<gene>
    <name evidence="1" type="ORF">RUMCAL_02790</name>
</gene>
<dbReference type="HOGENOM" id="CLU_3257402_0_0_9"/>
<dbReference type="AlphaFoldDB" id="U2KEN5"/>
<evidence type="ECO:0000313" key="2">
    <source>
        <dbReference type="Proteomes" id="UP000016662"/>
    </source>
</evidence>
<dbReference type="Proteomes" id="UP000016662">
    <property type="component" value="Unassembled WGS sequence"/>
</dbReference>
<organism evidence="1 2">
    <name type="scientific">Ruminococcus callidus ATCC 27760</name>
    <dbReference type="NCBI Taxonomy" id="411473"/>
    <lineage>
        <taxon>Bacteria</taxon>
        <taxon>Bacillati</taxon>
        <taxon>Bacillota</taxon>
        <taxon>Clostridia</taxon>
        <taxon>Eubacteriales</taxon>
        <taxon>Oscillospiraceae</taxon>
        <taxon>Ruminococcus</taxon>
    </lineage>
</organism>
<protein>
    <submittedName>
        <fullName evidence="1">Uncharacterized protein</fullName>
    </submittedName>
</protein>
<proteinExistence type="predicted"/>